<accession>D2QW36</accession>
<dbReference type="OrthoDB" id="127333at2"/>
<evidence type="ECO:0000313" key="3">
    <source>
        <dbReference type="Proteomes" id="UP000001887"/>
    </source>
</evidence>
<organism evidence="2 3">
    <name type="scientific">Pirellula staleyi (strain ATCC 27377 / DSM 6068 / ICPB 4128)</name>
    <name type="common">Pirella staleyi</name>
    <dbReference type="NCBI Taxonomy" id="530564"/>
    <lineage>
        <taxon>Bacteria</taxon>
        <taxon>Pseudomonadati</taxon>
        <taxon>Planctomycetota</taxon>
        <taxon>Planctomycetia</taxon>
        <taxon>Pirellulales</taxon>
        <taxon>Pirellulaceae</taxon>
        <taxon>Pirellula</taxon>
    </lineage>
</organism>
<name>D2QW36_PIRSD</name>
<feature type="region of interest" description="Disordered" evidence="1">
    <location>
        <begin position="188"/>
        <end position="207"/>
    </location>
</feature>
<dbReference type="PANTHER" id="PTHR43737:SF1">
    <property type="entry name" value="DUF1501 DOMAIN-CONTAINING PROTEIN"/>
    <property type="match status" value="1"/>
</dbReference>
<dbReference type="AlphaFoldDB" id="D2QW36"/>
<dbReference type="InterPro" id="IPR010869">
    <property type="entry name" value="DUF1501"/>
</dbReference>
<dbReference type="SUPFAM" id="SSF53649">
    <property type="entry name" value="Alkaline phosphatase-like"/>
    <property type="match status" value="1"/>
</dbReference>
<dbReference type="Gene3D" id="3.40.720.10">
    <property type="entry name" value="Alkaline Phosphatase, subunit A"/>
    <property type="match status" value="1"/>
</dbReference>
<keyword evidence="3" id="KW-1185">Reference proteome</keyword>
<dbReference type="InterPro" id="IPR006311">
    <property type="entry name" value="TAT_signal"/>
</dbReference>
<dbReference type="STRING" id="530564.Psta_1233"/>
<dbReference type="eggNOG" id="COG4102">
    <property type="taxonomic scope" value="Bacteria"/>
</dbReference>
<dbReference type="HOGENOM" id="CLU_035908_0_0_0"/>
<dbReference type="KEGG" id="psl:Psta_1233"/>
<dbReference type="PANTHER" id="PTHR43737">
    <property type="entry name" value="BLL7424 PROTEIN"/>
    <property type="match status" value="1"/>
</dbReference>
<evidence type="ECO:0000256" key="1">
    <source>
        <dbReference type="SAM" id="MobiDB-lite"/>
    </source>
</evidence>
<proteinExistence type="predicted"/>
<dbReference type="EMBL" id="CP001848">
    <property type="protein sequence ID" value="ADB15911.1"/>
    <property type="molecule type" value="Genomic_DNA"/>
</dbReference>
<sequence length="430" mass="47140" precursor="true">MRCDYECSTSIHQVTRRALIGGGLLGGLAAGFGGGLAPLTSTALASDQIKSKQKRILNIFLHGGVSQLETWDPKPNTDTGGPFRAINTSVPGMQICELLPHTAKQMHHLAIVRSLNTKNGDHGRGTVEMTTGRKEMPGTEYPHLGAAAAKSLTPDRFPLPGHILIRSDGPGKGQAAYLGPKYSSVVLSDGKAPENSDRPASVPDALSARRNDLRRKMNDRFAGRRRTADTDAYTYSYDQAEQLMARKSVFDVQQESPADHDRYGRHEFGQHCLLARRLLEAEVPFVQINHSNYDTHFENFDYHIEQLGEFDRPFATLIADLAERGLLEDTVVCVMSEFGRTPHINKTYGRDHWGTAWSVVLGGSRIQRGAVIGKTNDNGTAVVDREVDHGHIFHTILQAAGVNTKAEFIIGGREFPIADPAKDAISELLV</sequence>
<dbReference type="Pfam" id="PF07394">
    <property type="entry name" value="DUF1501"/>
    <property type="match status" value="1"/>
</dbReference>
<protein>
    <recommendedName>
        <fullName evidence="4">DUF1501 domain-containing protein</fullName>
    </recommendedName>
</protein>
<evidence type="ECO:0008006" key="4">
    <source>
        <dbReference type="Google" id="ProtNLM"/>
    </source>
</evidence>
<gene>
    <name evidence="2" type="ordered locus">Psta_1233</name>
</gene>
<reference evidence="2 3" key="1">
    <citation type="journal article" date="2009" name="Stand. Genomic Sci.">
        <title>Complete genome sequence of Pirellula staleyi type strain (ATCC 27377).</title>
        <authorList>
            <person name="Clum A."/>
            <person name="Tindall B.J."/>
            <person name="Sikorski J."/>
            <person name="Ivanova N."/>
            <person name="Mavrommatis K."/>
            <person name="Lucas S."/>
            <person name="Glavina del Rio T."/>
            <person name="Nolan M."/>
            <person name="Chen F."/>
            <person name="Tice H."/>
            <person name="Pitluck S."/>
            <person name="Cheng J.F."/>
            <person name="Chertkov O."/>
            <person name="Brettin T."/>
            <person name="Han C."/>
            <person name="Detter J.C."/>
            <person name="Kuske C."/>
            <person name="Bruce D."/>
            <person name="Goodwin L."/>
            <person name="Ovchinikova G."/>
            <person name="Pati A."/>
            <person name="Mikhailova N."/>
            <person name="Chen A."/>
            <person name="Palaniappan K."/>
            <person name="Land M."/>
            <person name="Hauser L."/>
            <person name="Chang Y.J."/>
            <person name="Jeffries C.D."/>
            <person name="Chain P."/>
            <person name="Rohde M."/>
            <person name="Goker M."/>
            <person name="Bristow J."/>
            <person name="Eisen J.A."/>
            <person name="Markowitz V."/>
            <person name="Hugenholtz P."/>
            <person name="Kyrpides N.C."/>
            <person name="Klenk H.P."/>
            <person name="Lapidus A."/>
        </authorList>
    </citation>
    <scope>NUCLEOTIDE SEQUENCE [LARGE SCALE GENOMIC DNA]</scope>
    <source>
        <strain evidence="3">ATCC 27377 / DSM 6068 / ICPB 4128</strain>
    </source>
</reference>
<evidence type="ECO:0000313" key="2">
    <source>
        <dbReference type="EMBL" id="ADB15911.1"/>
    </source>
</evidence>
<dbReference type="Proteomes" id="UP000001887">
    <property type="component" value="Chromosome"/>
</dbReference>
<dbReference type="InterPro" id="IPR017850">
    <property type="entry name" value="Alkaline_phosphatase_core_sf"/>
</dbReference>
<dbReference type="PROSITE" id="PS51318">
    <property type="entry name" value="TAT"/>
    <property type="match status" value="1"/>
</dbReference>